<protein>
    <submittedName>
        <fullName evidence="1">Uncharacterized protein</fullName>
    </submittedName>
</protein>
<dbReference type="AlphaFoldDB" id="A0A0C9XGV0"/>
<accession>A0A0C9XGV0</accession>
<dbReference type="EMBL" id="KN838572">
    <property type="protein sequence ID" value="KIK04181.1"/>
    <property type="molecule type" value="Genomic_DNA"/>
</dbReference>
<dbReference type="OrthoDB" id="2891411at2759"/>
<name>A0A0C9XGV0_9AGAR</name>
<dbReference type="HOGENOM" id="CLU_075115_0_0_1"/>
<gene>
    <name evidence="1" type="ORF">K443DRAFT_432080</name>
</gene>
<organism evidence="1 2">
    <name type="scientific">Laccaria amethystina LaAM-08-1</name>
    <dbReference type="NCBI Taxonomy" id="1095629"/>
    <lineage>
        <taxon>Eukaryota</taxon>
        <taxon>Fungi</taxon>
        <taxon>Dikarya</taxon>
        <taxon>Basidiomycota</taxon>
        <taxon>Agaricomycotina</taxon>
        <taxon>Agaricomycetes</taxon>
        <taxon>Agaricomycetidae</taxon>
        <taxon>Agaricales</taxon>
        <taxon>Agaricineae</taxon>
        <taxon>Hydnangiaceae</taxon>
        <taxon>Laccaria</taxon>
    </lineage>
</organism>
<keyword evidence="2" id="KW-1185">Reference proteome</keyword>
<reference evidence="2" key="2">
    <citation type="submission" date="2015-01" db="EMBL/GenBank/DDBJ databases">
        <title>Evolutionary Origins and Diversification of the Mycorrhizal Mutualists.</title>
        <authorList>
            <consortium name="DOE Joint Genome Institute"/>
            <consortium name="Mycorrhizal Genomics Consortium"/>
            <person name="Kohler A."/>
            <person name="Kuo A."/>
            <person name="Nagy L.G."/>
            <person name="Floudas D."/>
            <person name="Copeland A."/>
            <person name="Barry K.W."/>
            <person name="Cichocki N."/>
            <person name="Veneault-Fourrey C."/>
            <person name="LaButti K."/>
            <person name="Lindquist E.A."/>
            <person name="Lipzen A."/>
            <person name="Lundell T."/>
            <person name="Morin E."/>
            <person name="Murat C."/>
            <person name="Riley R."/>
            <person name="Ohm R."/>
            <person name="Sun H."/>
            <person name="Tunlid A."/>
            <person name="Henrissat B."/>
            <person name="Grigoriev I.V."/>
            <person name="Hibbett D.S."/>
            <person name="Martin F."/>
        </authorList>
    </citation>
    <scope>NUCLEOTIDE SEQUENCE [LARGE SCALE GENOMIC DNA]</scope>
    <source>
        <strain evidence="2">LaAM-08-1</strain>
    </source>
</reference>
<dbReference type="Proteomes" id="UP000054477">
    <property type="component" value="Unassembled WGS sequence"/>
</dbReference>
<evidence type="ECO:0000313" key="2">
    <source>
        <dbReference type="Proteomes" id="UP000054477"/>
    </source>
</evidence>
<evidence type="ECO:0000313" key="1">
    <source>
        <dbReference type="EMBL" id="KIK04181.1"/>
    </source>
</evidence>
<proteinExistence type="predicted"/>
<reference evidence="1 2" key="1">
    <citation type="submission" date="2014-04" db="EMBL/GenBank/DDBJ databases">
        <authorList>
            <consortium name="DOE Joint Genome Institute"/>
            <person name="Kuo A."/>
            <person name="Kohler A."/>
            <person name="Nagy L.G."/>
            <person name="Floudas D."/>
            <person name="Copeland A."/>
            <person name="Barry K.W."/>
            <person name="Cichocki N."/>
            <person name="Veneault-Fourrey C."/>
            <person name="LaButti K."/>
            <person name="Lindquist E.A."/>
            <person name="Lipzen A."/>
            <person name="Lundell T."/>
            <person name="Morin E."/>
            <person name="Murat C."/>
            <person name="Sun H."/>
            <person name="Tunlid A."/>
            <person name="Henrissat B."/>
            <person name="Grigoriev I.V."/>
            <person name="Hibbett D.S."/>
            <person name="Martin F."/>
            <person name="Nordberg H.P."/>
            <person name="Cantor M.N."/>
            <person name="Hua S.X."/>
        </authorList>
    </citation>
    <scope>NUCLEOTIDE SEQUENCE [LARGE SCALE GENOMIC DNA]</scope>
    <source>
        <strain evidence="1 2">LaAM-08-1</strain>
    </source>
</reference>
<sequence>MLIVWLIYQNQTIGSFQYRRPKPQFGVAYSVCYNNMRAPRPTNLSPLPRTVEMPPPACHCREKNPRRGLSSNTLSRMEPTNFHGFSSLPAELYLEIASHYGYSHVSSKQQTIYDGKSFERRATLLALPQTCVKLRGIFLPLAWQQLELREAQEFASGLTSLLKVITLYNPALPSFVKAVNVVVPNNPSTTTFKELAYFLRLLPNLLTIQLLNVQDKFATAFSEAFDYKKCILPRVRTLLIADTAIHLVACCPKVRNVSAVGSCKARFVRTLASTCLESLFEKKGASKSAFCLSVPH</sequence>